<evidence type="ECO:0000313" key="1">
    <source>
        <dbReference type="EMBL" id="OEK09133.1"/>
    </source>
</evidence>
<dbReference type="AlphaFoldDB" id="A0A1E5TCL6"/>
<reference evidence="1 2" key="1">
    <citation type="submission" date="2016-05" db="EMBL/GenBank/DDBJ databases">
        <title>Draft Genome Sequence of Algibacter sp. Strain SK-16 Isolated from the Surface Water of Aburatsubo Inlet.</title>
        <authorList>
            <person name="Wong S.-K."/>
            <person name="Yoshizawa S."/>
            <person name="Nakajima Y."/>
            <person name="Ogura Y."/>
            <person name="Tetsuya H."/>
            <person name="Hamasaki K."/>
        </authorList>
    </citation>
    <scope>NUCLEOTIDE SEQUENCE [LARGE SCALE GENOMIC DNA]</scope>
    <source>
        <strain evidence="1 2">SK-16</strain>
    </source>
</reference>
<evidence type="ECO:0008006" key="3">
    <source>
        <dbReference type="Google" id="ProtNLM"/>
    </source>
</evidence>
<name>A0A1E5TCL6_9FLAO</name>
<proteinExistence type="predicted"/>
<comment type="caution">
    <text evidence="1">The sequence shown here is derived from an EMBL/GenBank/DDBJ whole genome shotgun (WGS) entry which is preliminary data.</text>
</comment>
<dbReference type="EMBL" id="MDJD01000007">
    <property type="protein sequence ID" value="OEK09133.1"/>
    <property type="molecule type" value="Genomic_DNA"/>
</dbReference>
<dbReference type="Gene3D" id="2.50.20.10">
    <property type="entry name" value="Lipoprotein localisation LolA/LolB/LppX"/>
    <property type="match status" value="1"/>
</dbReference>
<keyword evidence="2" id="KW-1185">Reference proteome</keyword>
<organism evidence="1 2">
    <name type="scientific">Flavivirga aquatica</name>
    <dbReference type="NCBI Taxonomy" id="1849968"/>
    <lineage>
        <taxon>Bacteria</taxon>
        <taxon>Pseudomonadati</taxon>
        <taxon>Bacteroidota</taxon>
        <taxon>Flavobacteriia</taxon>
        <taxon>Flavobacteriales</taxon>
        <taxon>Flavobacteriaceae</taxon>
        <taxon>Flavivirga</taxon>
    </lineage>
</organism>
<sequence length="231" mass="26508">MVIFFLGNTVLAYSQKETATSLLKKISKYYQNTEAYQINMEYKMYKGLTGNEVTESYTGHLIKKKNIYQLKIANNEMLTINNKQMAIDHGQKIAVYRSSNQASNATLIDVAGFLEYYDGLSVDKVNGLIKCVLIAKNKKQSVPYAKIALFINPNNYSVEKQEMYFASQLPFILENGDYISDFGRLSIEMKEVDNLLTDAVLSFNNYFNESDDGEIVLANRYKDYQFIDERN</sequence>
<gene>
    <name evidence="1" type="ORF">A8C32_10385</name>
</gene>
<evidence type="ECO:0000313" key="2">
    <source>
        <dbReference type="Proteomes" id="UP000095713"/>
    </source>
</evidence>
<dbReference type="STRING" id="1849968.A8C32_10385"/>
<protein>
    <recommendedName>
        <fullName evidence="3">Outer membrane lipoprotein-sorting protein</fullName>
    </recommendedName>
</protein>
<dbReference type="Proteomes" id="UP000095713">
    <property type="component" value="Unassembled WGS sequence"/>
</dbReference>
<accession>A0A1E5TCL6</accession>